<dbReference type="SUPFAM" id="SSF51197">
    <property type="entry name" value="Clavaminate synthase-like"/>
    <property type="match status" value="1"/>
</dbReference>
<evidence type="ECO:0000313" key="1">
    <source>
        <dbReference type="EMBL" id="PJG84428.1"/>
    </source>
</evidence>
<dbReference type="Proteomes" id="UP000229329">
    <property type="component" value="Unassembled WGS sequence"/>
</dbReference>
<organism evidence="1 2">
    <name type="scientific">Conservatibacter flavescens</name>
    <dbReference type="NCBI Taxonomy" id="28161"/>
    <lineage>
        <taxon>Bacteria</taxon>
        <taxon>Pseudomonadati</taxon>
        <taxon>Pseudomonadota</taxon>
        <taxon>Gammaproteobacteria</taxon>
        <taxon>Pasteurellales</taxon>
        <taxon>Pasteurellaceae</taxon>
        <taxon>Conservatibacter</taxon>
    </lineage>
</organism>
<dbReference type="InterPro" id="IPR037012">
    <property type="entry name" value="NanQ/TabA/YiaL_sf"/>
</dbReference>
<dbReference type="PANTHER" id="PTHR34986:SF4">
    <property type="entry name" value="EVOLVED BETA-GALACTOSIDASE SUBUNIT BETA-RELATED"/>
    <property type="match status" value="1"/>
</dbReference>
<sequence>MIAGNMKHLTLATLPKSLYEILSHPKFSLEKLQSLSDGKYQIEGASWFCNVGDSQTSPAETRHTEFHEDYLDIQLILKGEEIINYSLTNAIGQSAVEKKPDLYILDNPMLTNGILLREGDFVTFYPGEPHQALCMVNEPAVVRKAVFKVPKEII</sequence>
<dbReference type="NCBIfam" id="TIGR00022">
    <property type="entry name" value="YhcH/YjgK/YiaL family protein"/>
    <property type="match status" value="1"/>
</dbReference>
<evidence type="ECO:0000313" key="2">
    <source>
        <dbReference type="Proteomes" id="UP000229329"/>
    </source>
</evidence>
<dbReference type="EMBL" id="PHHA01000032">
    <property type="protein sequence ID" value="PJG84428.1"/>
    <property type="molecule type" value="Genomic_DNA"/>
</dbReference>
<dbReference type="InterPro" id="IPR004375">
    <property type="entry name" value="NanQ/TabA/YiaL"/>
</dbReference>
<dbReference type="GO" id="GO:0044010">
    <property type="term" value="P:single-species biofilm formation"/>
    <property type="evidence" value="ECO:0007669"/>
    <property type="project" value="TreeGrafter"/>
</dbReference>
<keyword evidence="2" id="KW-1185">Reference proteome</keyword>
<protein>
    <submittedName>
        <fullName evidence="1">YhcH/YjgK/YiaL family protein</fullName>
    </submittedName>
</protein>
<dbReference type="Gene3D" id="2.60.120.370">
    <property type="entry name" value="YhcH/YjgK/YiaL"/>
    <property type="match status" value="1"/>
</dbReference>
<dbReference type="OrthoDB" id="6196468at2"/>
<dbReference type="GO" id="GO:0005829">
    <property type="term" value="C:cytosol"/>
    <property type="evidence" value="ECO:0007669"/>
    <property type="project" value="TreeGrafter"/>
</dbReference>
<dbReference type="Pfam" id="PF04074">
    <property type="entry name" value="DUF386"/>
    <property type="match status" value="1"/>
</dbReference>
<reference evidence="1 2" key="1">
    <citation type="submission" date="2017-11" db="EMBL/GenBank/DDBJ databases">
        <title>Reclassification of Bisgaard taxon 7 as Conservatibacter flavescens gen. nov., sp. nov.</title>
        <authorList>
            <person name="Christensen H."/>
        </authorList>
    </citation>
    <scope>NUCLEOTIDE SEQUENCE [LARGE SCALE GENOMIC DNA]</scope>
    <source>
        <strain evidence="1 2">7_4</strain>
    </source>
</reference>
<dbReference type="PANTHER" id="PTHR34986">
    <property type="entry name" value="EVOLVED BETA-GALACTOSIDASE SUBUNIT BETA"/>
    <property type="match status" value="1"/>
</dbReference>
<name>A0A2M8RZY6_9PAST</name>
<comment type="caution">
    <text evidence="1">The sequence shown here is derived from an EMBL/GenBank/DDBJ whole genome shotgun (WGS) entry which is preliminary data.</text>
</comment>
<gene>
    <name evidence="1" type="ORF">CVP05_11295</name>
</gene>
<accession>A0A2M8RZY6</accession>
<proteinExistence type="predicted"/>
<dbReference type="AlphaFoldDB" id="A0A2M8RZY6"/>